<dbReference type="InterPro" id="IPR036823">
    <property type="entry name" value="Ribosomal_uS7_dom_sf"/>
</dbReference>
<evidence type="ECO:0000256" key="2">
    <source>
        <dbReference type="ARBA" id="ARBA00022980"/>
    </source>
</evidence>
<evidence type="ECO:0000256" key="3">
    <source>
        <dbReference type="ARBA" id="ARBA00023274"/>
    </source>
</evidence>
<organism evidence="4 5">
    <name type="scientific">Mucuna pruriens</name>
    <name type="common">Velvet bean</name>
    <name type="synonym">Dolichos pruriens</name>
    <dbReference type="NCBI Taxonomy" id="157652"/>
    <lineage>
        <taxon>Eukaryota</taxon>
        <taxon>Viridiplantae</taxon>
        <taxon>Streptophyta</taxon>
        <taxon>Embryophyta</taxon>
        <taxon>Tracheophyta</taxon>
        <taxon>Spermatophyta</taxon>
        <taxon>Magnoliopsida</taxon>
        <taxon>eudicotyledons</taxon>
        <taxon>Gunneridae</taxon>
        <taxon>Pentapetalae</taxon>
        <taxon>rosids</taxon>
        <taxon>fabids</taxon>
        <taxon>Fabales</taxon>
        <taxon>Fabaceae</taxon>
        <taxon>Papilionoideae</taxon>
        <taxon>50 kb inversion clade</taxon>
        <taxon>NPAAA clade</taxon>
        <taxon>indigoferoid/millettioid clade</taxon>
        <taxon>Phaseoleae</taxon>
        <taxon>Mucuna</taxon>
    </lineage>
</organism>
<keyword evidence="2 4" id="KW-0689">Ribosomal protein</keyword>
<dbReference type="OrthoDB" id="35139at2759"/>
<protein>
    <submittedName>
        <fullName evidence="4">30S ribosomal protein S7, chloroplastic</fullName>
    </submittedName>
</protein>
<dbReference type="SUPFAM" id="SSF47973">
    <property type="entry name" value="Ribosomal protein S7"/>
    <property type="match status" value="1"/>
</dbReference>
<comment type="caution">
    <text evidence="4">The sequence shown here is derived from an EMBL/GenBank/DDBJ whole genome shotgun (WGS) entry which is preliminary data.</text>
</comment>
<keyword evidence="5" id="KW-1185">Reference proteome</keyword>
<evidence type="ECO:0000256" key="1">
    <source>
        <dbReference type="ARBA" id="ARBA00007151"/>
    </source>
</evidence>
<dbReference type="AlphaFoldDB" id="A0A371GRN4"/>
<reference evidence="4" key="1">
    <citation type="submission" date="2018-05" db="EMBL/GenBank/DDBJ databases">
        <title>Draft genome of Mucuna pruriens seed.</title>
        <authorList>
            <person name="Nnadi N.E."/>
            <person name="Vos R."/>
            <person name="Hasami M.H."/>
            <person name="Devisetty U.K."/>
            <person name="Aguiy J.C."/>
        </authorList>
    </citation>
    <scope>NUCLEOTIDE SEQUENCE [LARGE SCALE GENOMIC DNA]</scope>
    <source>
        <strain evidence="4">JCA_2017</strain>
    </source>
</reference>
<name>A0A371GRN4_MUCPR</name>
<feature type="non-terminal residue" evidence="4">
    <location>
        <position position="1"/>
    </location>
</feature>
<proteinExistence type="inferred from homology"/>
<comment type="similarity">
    <text evidence="1">Belongs to the universal ribosomal protein uS7 family.</text>
</comment>
<sequence length="252" mass="29781">MDASMCPKSVTPPLGRRLYRKICLIQLFGFLFRKGTGVSYHEKKDFLSKEIQFETMICPRSNMERISKNRSESNRNDSKHFTLFLKLKDSIVRICKNKICNPSRRRKENRYSISTDCMYDLGGRSFISFEIHPTIWGQKAKINDFNPYKSYKKKIPPFLLMQGIVEEKTLKFDPIYRNQLKKLLTYQIIYETIKKIQQKTETIHCLFYIKQDAMGGSTYQISIKIRSIKEKTLAIHWLLGPKNAWVQIWLSN</sequence>
<dbReference type="GO" id="GO:1990904">
    <property type="term" value="C:ribonucleoprotein complex"/>
    <property type="evidence" value="ECO:0007669"/>
    <property type="project" value="UniProtKB-KW"/>
</dbReference>
<evidence type="ECO:0000313" key="4">
    <source>
        <dbReference type="EMBL" id="RDX93215.1"/>
    </source>
</evidence>
<dbReference type="STRING" id="157652.A0A371GRN4"/>
<keyword evidence="3" id="KW-0687">Ribonucleoprotein</keyword>
<accession>A0A371GRN4</accession>
<gene>
    <name evidence="4" type="primary">rps7-A</name>
    <name evidence="4" type="ORF">CR513_24562</name>
</gene>
<dbReference type="EMBL" id="QJKJ01004673">
    <property type="protein sequence ID" value="RDX93215.1"/>
    <property type="molecule type" value="Genomic_DNA"/>
</dbReference>
<evidence type="ECO:0000313" key="5">
    <source>
        <dbReference type="Proteomes" id="UP000257109"/>
    </source>
</evidence>
<dbReference type="Proteomes" id="UP000257109">
    <property type="component" value="Unassembled WGS sequence"/>
</dbReference>
<dbReference type="GO" id="GO:0005840">
    <property type="term" value="C:ribosome"/>
    <property type="evidence" value="ECO:0007669"/>
    <property type="project" value="UniProtKB-KW"/>
</dbReference>